<dbReference type="EMBL" id="JBAFSM010000085">
    <property type="protein sequence ID" value="MEG3440274.1"/>
    <property type="molecule type" value="Genomic_DNA"/>
</dbReference>
<organism evidence="2 3">
    <name type="scientific">Pannus brasiliensis CCIBt3594</name>
    <dbReference type="NCBI Taxonomy" id="1427578"/>
    <lineage>
        <taxon>Bacteria</taxon>
        <taxon>Bacillati</taxon>
        <taxon>Cyanobacteriota</taxon>
        <taxon>Cyanophyceae</taxon>
        <taxon>Oscillatoriophycideae</taxon>
        <taxon>Chroococcales</taxon>
        <taxon>Microcystaceae</taxon>
        <taxon>Pannus</taxon>
    </lineage>
</organism>
<feature type="domain" description="Glycosyltransferase 2-like" evidence="1">
    <location>
        <begin position="7"/>
        <end position="138"/>
    </location>
</feature>
<comment type="caution">
    <text evidence="2">The sequence shown here is derived from an EMBL/GenBank/DDBJ whole genome shotgun (WGS) entry which is preliminary data.</text>
</comment>
<dbReference type="AlphaFoldDB" id="A0AAW9R1Y1"/>
<dbReference type="Pfam" id="PF00535">
    <property type="entry name" value="Glycos_transf_2"/>
    <property type="match status" value="1"/>
</dbReference>
<dbReference type="PANTHER" id="PTHR48090">
    <property type="entry name" value="UNDECAPRENYL-PHOSPHATE 4-DEOXY-4-FORMAMIDO-L-ARABINOSE TRANSFERASE-RELATED"/>
    <property type="match status" value="1"/>
</dbReference>
<accession>A0AAW9R1Y1</accession>
<keyword evidence="3" id="KW-1185">Reference proteome</keyword>
<dbReference type="Gene3D" id="3.90.550.10">
    <property type="entry name" value="Spore Coat Polysaccharide Biosynthesis Protein SpsA, Chain A"/>
    <property type="match status" value="1"/>
</dbReference>
<protein>
    <submittedName>
        <fullName evidence="2">Glycosyltransferase family 2 protein</fullName>
    </submittedName>
</protein>
<dbReference type="InterPro" id="IPR029044">
    <property type="entry name" value="Nucleotide-diphossugar_trans"/>
</dbReference>
<evidence type="ECO:0000313" key="2">
    <source>
        <dbReference type="EMBL" id="MEG3440274.1"/>
    </source>
</evidence>
<proteinExistence type="predicted"/>
<evidence type="ECO:0000259" key="1">
    <source>
        <dbReference type="Pfam" id="PF00535"/>
    </source>
</evidence>
<dbReference type="InterPro" id="IPR001173">
    <property type="entry name" value="Glyco_trans_2-like"/>
</dbReference>
<dbReference type="PANTHER" id="PTHR48090:SF7">
    <property type="entry name" value="RFBJ PROTEIN"/>
    <property type="match status" value="1"/>
</dbReference>
<reference evidence="2 3" key="1">
    <citation type="submission" date="2024-01" db="EMBL/GenBank/DDBJ databases">
        <title>Genomic insights into the taxonomy and metabolism of the cyanobacterium Pannus brasiliensis CCIBt3594.</title>
        <authorList>
            <person name="Machado M."/>
            <person name="Botero N.B."/>
            <person name="Andreote A.P.D."/>
            <person name="Feitosa A.M.T."/>
            <person name="Popin R."/>
            <person name="Sivonen K."/>
            <person name="Fiore M.F."/>
        </authorList>
    </citation>
    <scope>NUCLEOTIDE SEQUENCE [LARGE SCALE GENOMIC DNA]</scope>
    <source>
        <strain evidence="2 3">CCIBt3594</strain>
    </source>
</reference>
<gene>
    <name evidence="2" type="ORF">V0288_24315</name>
</gene>
<dbReference type="InterPro" id="IPR050256">
    <property type="entry name" value="Glycosyltransferase_2"/>
</dbReference>
<name>A0AAW9R1Y1_9CHRO</name>
<dbReference type="RefSeq" id="WP_332867742.1">
    <property type="nucleotide sequence ID" value="NZ_JBAFSM010000085.1"/>
</dbReference>
<sequence>MQYPSVSVCFPAYNEAAVIREVLEEAYQIMEASGLDYEILVCNDGSRDGTAEIVDELDRTIPTLKVFHNVPNQGMRYTYELLYHSGTKDFIFLNDADRQWPTECLFDLLRLTEDYDIVIAKRRNKNYGWYRQFVSDSYNRICRWVFGVKTYDAGAVKLVKREIVHRFPLVSLSPFTEAERIIRATRAGYRVTACVVETRPRETGVATGAKFGLIYEALQDVVRVWWSLNGKRN</sequence>
<dbReference type="SUPFAM" id="SSF53448">
    <property type="entry name" value="Nucleotide-diphospho-sugar transferases"/>
    <property type="match status" value="1"/>
</dbReference>
<dbReference type="Proteomes" id="UP001328733">
    <property type="component" value="Unassembled WGS sequence"/>
</dbReference>
<evidence type="ECO:0000313" key="3">
    <source>
        <dbReference type="Proteomes" id="UP001328733"/>
    </source>
</evidence>
<dbReference type="CDD" id="cd04179">
    <property type="entry name" value="DPM_DPG-synthase_like"/>
    <property type="match status" value="1"/>
</dbReference>